<proteinExistence type="predicted"/>
<organism evidence="2">
    <name type="scientific">Pseudomonas aeruginosa</name>
    <dbReference type="NCBI Taxonomy" id="287"/>
    <lineage>
        <taxon>Bacteria</taxon>
        <taxon>Pseudomonadati</taxon>
        <taxon>Pseudomonadota</taxon>
        <taxon>Gammaproteobacteria</taxon>
        <taxon>Pseudomonadales</taxon>
        <taxon>Pseudomonadaceae</taxon>
        <taxon>Pseudomonas</taxon>
    </lineage>
</organism>
<dbReference type="EMBL" id="MK509181">
    <property type="protein sequence ID" value="QCO92166.1"/>
    <property type="molecule type" value="Genomic_DNA"/>
</dbReference>
<dbReference type="EMBL" id="MK509347">
    <property type="protein sequence ID" value="QCO92728.1"/>
    <property type="molecule type" value="Genomic_DNA"/>
</dbReference>
<evidence type="ECO:0000313" key="3">
    <source>
        <dbReference type="EMBL" id="QCO92573.1"/>
    </source>
</evidence>
<evidence type="ECO:0000313" key="1">
    <source>
        <dbReference type="EMBL" id="QCO92166.1"/>
    </source>
</evidence>
<name>A0A4V1E898_PSEAI</name>
<gene>
    <name evidence="2" type="primary">cdiI2</name>
    <name evidence="1" type="synonym">cdiIo1</name>
</gene>
<reference evidence="2" key="1">
    <citation type="journal article" date="2019" name="J. Bacteriol.">
        <title>Diversity of Pseudomonas aeruginosa contact-dependent growth inhibition systems.</title>
        <authorList>
            <person name="Allen J.P."/>
            <person name="Hauser A.R."/>
        </authorList>
    </citation>
    <scope>NUCLEOTIDE SEQUENCE</scope>
    <source>
        <strain evidence="1">PABL002</strain>
        <strain evidence="2">PABL007</strain>
        <strain evidence="3">PABL076</strain>
        <strain evidence="4">PABL091</strain>
        <strain evidence="5">PABL092</strain>
        <strain evidence="6">PABL104</strain>
        <strain evidence="7">PABL108</strain>
    </source>
</reference>
<evidence type="ECO:0000313" key="6">
    <source>
        <dbReference type="EMBL" id="QCO92728.1"/>
    </source>
</evidence>
<dbReference type="EMBL" id="MK509189">
    <property type="protein sequence ID" value="QCO92187.1"/>
    <property type="molecule type" value="Genomic_DNA"/>
</dbReference>
<evidence type="ECO:0000313" key="4">
    <source>
        <dbReference type="EMBL" id="QCO92654.1"/>
    </source>
</evidence>
<evidence type="ECO:0000313" key="7">
    <source>
        <dbReference type="EMBL" id="QCO92754.1"/>
    </source>
</evidence>
<dbReference type="EMBL" id="MK509326">
    <property type="protein sequence ID" value="QCO92654.1"/>
    <property type="molecule type" value="Genomic_DNA"/>
</dbReference>
<protein>
    <submittedName>
        <fullName evidence="1 2">CdiI</fullName>
    </submittedName>
</protein>
<dbReference type="EMBL" id="MK509354">
    <property type="protein sequence ID" value="QCO92754.1"/>
    <property type="molecule type" value="Genomic_DNA"/>
</dbReference>
<evidence type="ECO:0000313" key="5">
    <source>
        <dbReference type="EMBL" id="QCO92662.1"/>
    </source>
</evidence>
<dbReference type="EMBL" id="MK509303">
    <property type="protein sequence ID" value="QCO92573.1"/>
    <property type="molecule type" value="Genomic_DNA"/>
</dbReference>
<accession>A0A4V1E898</accession>
<dbReference type="EMBL" id="MK509328">
    <property type="protein sequence ID" value="QCO92662.1"/>
    <property type="molecule type" value="Genomic_DNA"/>
</dbReference>
<evidence type="ECO:0000313" key="2">
    <source>
        <dbReference type="EMBL" id="QCO92187.1"/>
    </source>
</evidence>
<sequence length="82" mass="9548">MIMKLERNPDFEILRSSDVRYEHLTTEVQYKGEPVAQINQDKGKENLELEIFADLKDAVLRVPLDDFLESLRLARNSLLSND</sequence>
<dbReference type="AlphaFoldDB" id="A0A4V1E898"/>